<keyword evidence="1" id="KW-0808">Transferase</keyword>
<evidence type="ECO:0000313" key="4">
    <source>
        <dbReference type="Proteomes" id="UP000642673"/>
    </source>
</evidence>
<feature type="domain" description="Histidine kinase/HSP90-like ATPase" evidence="2">
    <location>
        <begin position="25"/>
        <end position="129"/>
    </location>
</feature>
<dbReference type="CDD" id="cd16936">
    <property type="entry name" value="HATPase_RsbW-like"/>
    <property type="match status" value="1"/>
</dbReference>
<evidence type="ECO:0000313" key="3">
    <source>
        <dbReference type="EMBL" id="GHB56215.1"/>
    </source>
</evidence>
<keyword evidence="1" id="KW-0723">Serine/threonine-protein kinase</keyword>
<evidence type="ECO:0000259" key="2">
    <source>
        <dbReference type="Pfam" id="PF13581"/>
    </source>
</evidence>
<reference evidence="4" key="1">
    <citation type="journal article" date="2019" name="Int. J. Syst. Evol. Microbiol.">
        <title>The Global Catalogue of Microorganisms (GCM) 10K type strain sequencing project: providing services to taxonomists for standard genome sequencing and annotation.</title>
        <authorList>
            <consortium name="The Broad Institute Genomics Platform"/>
            <consortium name="The Broad Institute Genome Sequencing Center for Infectious Disease"/>
            <person name="Wu L."/>
            <person name="Ma J."/>
        </authorList>
    </citation>
    <scope>NUCLEOTIDE SEQUENCE [LARGE SCALE GENOMIC DNA]</scope>
    <source>
        <strain evidence="4">JCM 4738</strain>
    </source>
</reference>
<dbReference type="Proteomes" id="UP000642673">
    <property type="component" value="Unassembled WGS sequence"/>
</dbReference>
<protein>
    <recommendedName>
        <fullName evidence="2">Histidine kinase/HSP90-like ATPase domain-containing protein</fullName>
    </recommendedName>
</protein>
<accession>A0ABQ3EWD9</accession>
<dbReference type="PANTHER" id="PTHR35526">
    <property type="entry name" value="ANTI-SIGMA-F FACTOR RSBW-RELATED"/>
    <property type="match status" value="1"/>
</dbReference>
<proteinExistence type="predicted"/>
<keyword evidence="1" id="KW-0418">Kinase</keyword>
<comment type="caution">
    <text evidence="3">The sequence shown here is derived from an EMBL/GenBank/DDBJ whole genome shotgun (WGS) entry which is preliminary data.</text>
</comment>
<organism evidence="3 4">
    <name type="scientific">Streptomyces cirratus</name>
    <dbReference type="NCBI Taxonomy" id="68187"/>
    <lineage>
        <taxon>Bacteria</taxon>
        <taxon>Bacillati</taxon>
        <taxon>Actinomycetota</taxon>
        <taxon>Actinomycetes</taxon>
        <taxon>Kitasatosporales</taxon>
        <taxon>Streptomycetaceae</taxon>
        <taxon>Streptomyces</taxon>
    </lineage>
</organism>
<name>A0ABQ3EWD9_9ACTN</name>
<evidence type="ECO:0000256" key="1">
    <source>
        <dbReference type="ARBA" id="ARBA00022527"/>
    </source>
</evidence>
<dbReference type="RefSeq" id="WP_190184418.1">
    <property type="nucleotide sequence ID" value="NZ_BMVP01000004.1"/>
</dbReference>
<dbReference type="InterPro" id="IPR036890">
    <property type="entry name" value="HATPase_C_sf"/>
</dbReference>
<dbReference type="Pfam" id="PF13581">
    <property type="entry name" value="HATPase_c_2"/>
    <property type="match status" value="1"/>
</dbReference>
<dbReference type="InterPro" id="IPR050267">
    <property type="entry name" value="Anti-sigma-factor_SerPK"/>
</dbReference>
<dbReference type="InterPro" id="IPR003594">
    <property type="entry name" value="HATPase_dom"/>
</dbReference>
<keyword evidence="4" id="KW-1185">Reference proteome</keyword>
<gene>
    <name evidence="3" type="ORF">GCM10010347_27840</name>
</gene>
<dbReference type="PANTHER" id="PTHR35526:SF3">
    <property type="entry name" value="ANTI-SIGMA-F FACTOR RSBW"/>
    <property type="match status" value="1"/>
</dbReference>
<dbReference type="SUPFAM" id="SSF55874">
    <property type="entry name" value="ATPase domain of HSP90 chaperone/DNA topoisomerase II/histidine kinase"/>
    <property type="match status" value="1"/>
</dbReference>
<dbReference type="Gene3D" id="3.30.565.10">
    <property type="entry name" value="Histidine kinase-like ATPase, C-terminal domain"/>
    <property type="match status" value="1"/>
</dbReference>
<sequence length="134" mass="14243">MDTALVQHRITLAPEPGVGAAARDTAHRFLADARDHGGAVPDPAQDTLLLLVTELVTNALRHTDGPCTLCLTLQPAAIDVDVTDTSPHPPVPRTPDHTGRGGWGWNLVHHLTEAVEIRPTADGGKTIHARIALE</sequence>
<dbReference type="EMBL" id="BMVP01000004">
    <property type="protein sequence ID" value="GHB56215.1"/>
    <property type="molecule type" value="Genomic_DNA"/>
</dbReference>